<keyword evidence="2" id="KW-0539">Nucleus</keyword>
<protein>
    <recommendedName>
        <fullName evidence="2">Co-chaperone protein p23</fullName>
    </recommendedName>
</protein>
<feature type="compositionally biased region" description="Basic and acidic residues" evidence="3">
    <location>
        <begin position="216"/>
        <end position="226"/>
    </location>
</feature>
<dbReference type="GO" id="GO:0101031">
    <property type="term" value="C:protein folding chaperone complex"/>
    <property type="evidence" value="ECO:0007669"/>
    <property type="project" value="UniProtKB-ARBA"/>
</dbReference>
<dbReference type="CDD" id="cd06465">
    <property type="entry name" value="p23_hB-ind1_like"/>
    <property type="match status" value="1"/>
</dbReference>
<accession>A0A4V4H9C2</accession>
<dbReference type="Pfam" id="PF04969">
    <property type="entry name" value="CS"/>
    <property type="match status" value="1"/>
</dbReference>
<comment type="caution">
    <text evidence="5">The sequence shown here is derived from an EMBL/GenBank/DDBJ whole genome shotgun (WGS) entry which is preliminary data.</text>
</comment>
<dbReference type="PROSITE" id="PS51203">
    <property type="entry name" value="CS"/>
    <property type="match status" value="1"/>
</dbReference>
<evidence type="ECO:0000313" key="6">
    <source>
        <dbReference type="Proteomes" id="UP000317650"/>
    </source>
</evidence>
<dbReference type="STRING" id="52838.A0A4V4H9C2"/>
<dbReference type="GO" id="GO:0051131">
    <property type="term" value="P:chaperone-mediated protein complex assembly"/>
    <property type="evidence" value="ECO:0007669"/>
    <property type="project" value="TreeGrafter"/>
</dbReference>
<dbReference type="InterPro" id="IPR045250">
    <property type="entry name" value="p23-like"/>
</dbReference>
<organism evidence="5 6">
    <name type="scientific">Musa balbisiana</name>
    <name type="common">Banana</name>
    <dbReference type="NCBI Taxonomy" id="52838"/>
    <lineage>
        <taxon>Eukaryota</taxon>
        <taxon>Viridiplantae</taxon>
        <taxon>Streptophyta</taxon>
        <taxon>Embryophyta</taxon>
        <taxon>Tracheophyta</taxon>
        <taxon>Spermatophyta</taxon>
        <taxon>Magnoliopsida</taxon>
        <taxon>Liliopsida</taxon>
        <taxon>Zingiberales</taxon>
        <taxon>Musaceae</taxon>
        <taxon>Musa</taxon>
    </lineage>
</organism>
<dbReference type="SUPFAM" id="SSF49764">
    <property type="entry name" value="HSP20-like chaperones"/>
    <property type="match status" value="1"/>
</dbReference>
<dbReference type="GO" id="GO:0051879">
    <property type="term" value="F:Hsp90 protein binding"/>
    <property type="evidence" value="ECO:0007669"/>
    <property type="project" value="UniProtKB-UniRule"/>
</dbReference>
<dbReference type="GO" id="GO:0006457">
    <property type="term" value="P:protein folding"/>
    <property type="evidence" value="ECO:0007669"/>
    <property type="project" value="TreeGrafter"/>
</dbReference>
<keyword evidence="2" id="KW-0143">Chaperone</keyword>
<dbReference type="GO" id="GO:0051087">
    <property type="term" value="F:protein-folding chaperone binding"/>
    <property type="evidence" value="ECO:0007669"/>
    <property type="project" value="TreeGrafter"/>
</dbReference>
<feature type="region of interest" description="Disordered" evidence="3">
    <location>
        <begin position="159"/>
        <end position="226"/>
    </location>
</feature>
<sequence>MLRRRSLLVTDNCWSSTICEKKSIYPTSGRETGISFSDAKAGLEWFRRHPEVKWAQRLDKVYITVQLPDARDVKVNLEPEGSFTFSATAGAGNNTYELQMDLYDKVNKEASKINIGVRSIFCVVEKAEKGWWKKLLRGDGKAPHYVKVDWDKWVDEDDDGPGDLDLGGMDFSNFGNMGGDAMDDDFEDSDDEAGQAEKTENVQKTGDVQTTGEASSEEKTETSAST</sequence>
<dbReference type="PANTHER" id="PTHR22932:SF22">
    <property type="entry name" value="CO-CHAPERONE PROTEIN P23"/>
    <property type="match status" value="1"/>
</dbReference>
<dbReference type="Proteomes" id="UP000317650">
    <property type="component" value="Chromosome 8"/>
</dbReference>
<comment type="subcellular location">
    <subcellularLocation>
        <location evidence="2">Cytoplasm</location>
    </subcellularLocation>
    <subcellularLocation>
        <location evidence="2">Nucleus</location>
    </subcellularLocation>
</comment>
<dbReference type="EMBL" id="PYDT01000002">
    <property type="protein sequence ID" value="THU71055.1"/>
    <property type="molecule type" value="Genomic_DNA"/>
</dbReference>
<dbReference type="GO" id="GO:0005634">
    <property type="term" value="C:nucleus"/>
    <property type="evidence" value="ECO:0007669"/>
    <property type="project" value="UniProtKB-SubCell"/>
</dbReference>
<keyword evidence="6" id="KW-1185">Reference proteome</keyword>
<dbReference type="AlphaFoldDB" id="A0A4V4H9C2"/>
<comment type="similarity">
    <text evidence="1 2">Belongs to the p23/wos2 family.</text>
</comment>
<evidence type="ECO:0000256" key="3">
    <source>
        <dbReference type="SAM" id="MobiDB-lite"/>
    </source>
</evidence>
<name>A0A4V4H9C2_MUSBA</name>
<dbReference type="InterPro" id="IPR007052">
    <property type="entry name" value="CS_dom"/>
</dbReference>
<evidence type="ECO:0000259" key="4">
    <source>
        <dbReference type="PROSITE" id="PS51203"/>
    </source>
</evidence>
<evidence type="ECO:0000256" key="1">
    <source>
        <dbReference type="ARBA" id="ARBA00025733"/>
    </source>
</evidence>
<proteinExistence type="inferred from homology"/>
<reference evidence="5 6" key="1">
    <citation type="journal article" date="2019" name="Nat. Plants">
        <title>Genome sequencing of Musa balbisiana reveals subgenome evolution and function divergence in polyploid bananas.</title>
        <authorList>
            <person name="Yao X."/>
        </authorList>
    </citation>
    <scope>NUCLEOTIDE SEQUENCE [LARGE SCALE GENOMIC DNA]</scope>
    <source>
        <strain evidence="6">cv. DH-PKW</strain>
        <tissue evidence="5">Leaves</tissue>
    </source>
</reference>
<keyword evidence="2" id="KW-0963">Cytoplasm</keyword>
<dbReference type="PANTHER" id="PTHR22932">
    <property type="entry name" value="TELOMERASE-BINDING PROTEIN P23 HSP90 CO-CHAPERONE"/>
    <property type="match status" value="1"/>
</dbReference>
<evidence type="ECO:0000313" key="5">
    <source>
        <dbReference type="EMBL" id="THU71055.1"/>
    </source>
</evidence>
<gene>
    <name evidence="5" type="ORF">C4D60_Mb08t31490</name>
</gene>
<feature type="compositionally biased region" description="Acidic residues" evidence="3">
    <location>
        <begin position="181"/>
        <end position="194"/>
    </location>
</feature>
<dbReference type="Gene3D" id="2.60.40.790">
    <property type="match status" value="1"/>
</dbReference>
<dbReference type="FunFam" id="2.60.40.790:FF:000013">
    <property type="entry name" value="Very-long-chain (3R)-3-hydroxyacyl-CoA dehydratase"/>
    <property type="match status" value="1"/>
</dbReference>
<comment type="function">
    <text evidence="2">Acts as a co-chaperone for HSP90.</text>
</comment>
<feature type="domain" description="CS" evidence="4">
    <location>
        <begin position="47"/>
        <end position="136"/>
    </location>
</feature>
<comment type="subunit">
    <text evidence="2">Interacts with HSP90 in an ATP-dependent manner.</text>
</comment>
<dbReference type="GO" id="GO:0005829">
    <property type="term" value="C:cytosol"/>
    <property type="evidence" value="ECO:0007669"/>
    <property type="project" value="TreeGrafter"/>
</dbReference>
<evidence type="ECO:0000256" key="2">
    <source>
        <dbReference type="RuleBase" id="RU369032"/>
    </source>
</evidence>
<dbReference type="InterPro" id="IPR008978">
    <property type="entry name" value="HSP20-like_chaperone"/>
</dbReference>